<protein>
    <submittedName>
        <fullName evidence="1">Uncharacterized protein</fullName>
    </submittedName>
</protein>
<evidence type="ECO:0000313" key="2">
    <source>
        <dbReference type="Proteomes" id="UP001580346"/>
    </source>
</evidence>
<organism evidence="1 2">
    <name type="scientific">Paenibacillus enshidis</name>
    <dbReference type="NCBI Taxonomy" id="1458439"/>
    <lineage>
        <taxon>Bacteria</taxon>
        <taxon>Bacillati</taxon>
        <taxon>Bacillota</taxon>
        <taxon>Bacilli</taxon>
        <taxon>Bacillales</taxon>
        <taxon>Paenibacillaceae</taxon>
        <taxon>Paenibacillus</taxon>
    </lineage>
</organism>
<proteinExistence type="predicted"/>
<sequence>MSEFYIEKENLITKSKVVALREFLDSMAKEAKAKGVNENDLLHDLEQVREEMWSEPNYISPSKRTIEIFRTWFRLY</sequence>
<name>A0ABV5AN08_9BACL</name>
<comment type="caution">
    <text evidence="1">The sequence shown here is derived from an EMBL/GenBank/DDBJ whole genome shotgun (WGS) entry which is preliminary data.</text>
</comment>
<dbReference type="EMBL" id="JBHHMI010000001">
    <property type="protein sequence ID" value="MFB5265580.1"/>
    <property type="molecule type" value="Genomic_DNA"/>
</dbReference>
<accession>A0ABV5AN08</accession>
<evidence type="ECO:0000313" key="1">
    <source>
        <dbReference type="EMBL" id="MFB5265580.1"/>
    </source>
</evidence>
<keyword evidence="2" id="KW-1185">Reference proteome</keyword>
<dbReference type="Proteomes" id="UP001580346">
    <property type="component" value="Unassembled WGS sequence"/>
</dbReference>
<dbReference type="RefSeq" id="WP_375352980.1">
    <property type="nucleotide sequence ID" value="NZ_JBHHMI010000001.1"/>
</dbReference>
<gene>
    <name evidence="1" type="ORF">ACE41H_02070</name>
</gene>
<reference evidence="1 2" key="1">
    <citation type="submission" date="2024-09" db="EMBL/GenBank/DDBJ databases">
        <title>Paenibacillus zeirhizospherea sp. nov., isolated from surface of the maize (Zea mays) roots in a horticulture field, Hungary.</title>
        <authorList>
            <person name="Marton D."/>
            <person name="Farkas M."/>
            <person name="Bedics A."/>
            <person name="Toth E."/>
            <person name="Tancsics A."/>
            <person name="Boka K."/>
            <person name="Maroti G."/>
            <person name="Kriszt B."/>
            <person name="Cserhati M."/>
        </authorList>
    </citation>
    <scope>NUCLEOTIDE SEQUENCE [LARGE SCALE GENOMIC DNA]</scope>
    <source>
        <strain evidence="1 2">KCTC 33519</strain>
    </source>
</reference>